<evidence type="ECO:0000313" key="11">
    <source>
        <dbReference type="Proteomes" id="UP000482155"/>
    </source>
</evidence>
<dbReference type="FunFam" id="3.40.50.2300:FF:000002">
    <property type="entry name" value="DNA-binding response regulator PhoP"/>
    <property type="match status" value="1"/>
</dbReference>
<evidence type="ECO:0000256" key="3">
    <source>
        <dbReference type="ARBA" id="ARBA00023015"/>
    </source>
</evidence>
<keyword evidence="11" id="KW-1185">Reference proteome</keyword>
<feature type="modified residue" description="4-aspartylphosphate" evidence="6">
    <location>
        <position position="51"/>
    </location>
</feature>
<dbReference type="InterPro" id="IPR039420">
    <property type="entry name" value="WalR-like"/>
</dbReference>
<evidence type="ECO:0000256" key="1">
    <source>
        <dbReference type="ARBA" id="ARBA00022553"/>
    </source>
</evidence>
<protein>
    <submittedName>
        <fullName evidence="10">Response regulator</fullName>
    </submittedName>
</protein>
<dbReference type="InterPro" id="IPR001867">
    <property type="entry name" value="OmpR/PhoB-type_DNA-bd"/>
</dbReference>
<keyword evidence="5" id="KW-0804">Transcription</keyword>
<dbReference type="InterPro" id="IPR011006">
    <property type="entry name" value="CheY-like_superfamily"/>
</dbReference>
<dbReference type="PROSITE" id="PS50110">
    <property type="entry name" value="RESPONSE_REGULATORY"/>
    <property type="match status" value="1"/>
</dbReference>
<comment type="caution">
    <text evidence="10">The sequence shown here is derived from an EMBL/GenBank/DDBJ whole genome shotgun (WGS) entry which is preliminary data.</text>
</comment>
<dbReference type="Proteomes" id="UP000482155">
    <property type="component" value="Unassembled WGS sequence"/>
</dbReference>
<keyword evidence="2" id="KW-0902">Two-component regulatory system</keyword>
<evidence type="ECO:0000256" key="6">
    <source>
        <dbReference type="PROSITE-ProRule" id="PRU00169"/>
    </source>
</evidence>
<dbReference type="AlphaFoldDB" id="A0A6B3SMD6"/>
<dbReference type="InterPro" id="IPR001789">
    <property type="entry name" value="Sig_transdc_resp-reg_receiver"/>
</dbReference>
<dbReference type="Pfam" id="PF00486">
    <property type="entry name" value="Trans_reg_C"/>
    <property type="match status" value="1"/>
</dbReference>
<keyword evidence="1 6" id="KW-0597">Phosphoprotein</keyword>
<evidence type="ECO:0000313" key="10">
    <source>
        <dbReference type="EMBL" id="NEX59542.1"/>
    </source>
</evidence>
<dbReference type="GO" id="GO:0032993">
    <property type="term" value="C:protein-DNA complex"/>
    <property type="evidence" value="ECO:0007669"/>
    <property type="project" value="TreeGrafter"/>
</dbReference>
<sequence length="222" mass="24606">MRILLVEDDSMIGEGVRTFLRQEGYVVDWVRNGELADTVLSTEHVDLVLLDLGLPGRDGMDVLRRMRARKDGTPVIVVTARDEVADRIRGLDAGADDYLVKPFDLDELSARARSALRRAAGQADTIIEAHGVRVNLATREVALDGQPVNLSAREYALVEALMLRPGQVLSRAQLEDRLYGWGGEVESNTVEVYVHAVRRKLGSGFIRNVRGVGYYVPRPGQQ</sequence>
<dbReference type="SMART" id="SM00448">
    <property type="entry name" value="REC"/>
    <property type="match status" value="1"/>
</dbReference>
<evidence type="ECO:0000256" key="7">
    <source>
        <dbReference type="PROSITE-ProRule" id="PRU01091"/>
    </source>
</evidence>
<dbReference type="Gene3D" id="6.10.250.690">
    <property type="match status" value="1"/>
</dbReference>
<dbReference type="PANTHER" id="PTHR48111:SF67">
    <property type="entry name" value="TRANSCRIPTIONAL REGULATORY PROTEIN TCTD"/>
    <property type="match status" value="1"/>
</dbReference>
<dbReference type="EMBL" id="JAAIVB010000003">
    <property type="protein sequence ID" value="NEX59542.1"/>
    <property type="molecule type" value="Genomic_DNA"/>
</dbReference>
<dbReference type="PROSITE" id="PS51755">
    <property type="entry name" value="OMPR_PHOB"/>
    <property type="match status" value="1"/>
</dbReference>
<dbReference type="PANTHER" id="PTHR48111">
    <property type="entry name" value="REGULATOR OF RPOS"/>
    <property type="match status" value="1"/>
</dbReference>
<evidence type="ECO:0000259" key="8">
    <source>
        <dbReference type="PROSITE" id="PS50110"/>
    </source>
</evidence>
<feature type="DNA-binding region" description="OmpR/PhoB-type" evidence="7">
    <location>
        <begin position="124"/>
        <end position="218"/>
    </location>
</feature>
<evidence type="ECO:0000259" key="9">
    <source>
        <dbReference type="PROSITE" id="PS51755"/>
    </source>
</evidence>
<dbReference type="GO" id="GO:0006355">
    <property type="term" value="P:regulation of DNA-templated transcription"/>
    <property type="evidence" value="ECO:0007669"/>
    <property type="project" value="InterPro"/>
</dbReference>
<keyword evidence="4 7" id="KW-0238">DNA-binding</keyword>
<dbReference type="GO" id="GO:0000976">
    <property type="term" value="F:transcription cis-regulatory region binding"/>
    <property type="evidence" value="ECO:0007669"/>
    <property type="project" value="TreeGrafter"/>
</dbReference>
<organism evidence="10 11">
    <name type="scientific">Noviherbaspirillum galbum</name>
    <dbReference type="NCBI Taxonomy" id="2709383"/>
    <lineage>
        <taxon>Bacteria</taxon>
        <taxon>Pseudomonadati</taxon>
        <taxon>Pseudomonadota</taxon>
        <taxon>Betaproteobacteria</taxon>
        <taxon>Burkholderiales</taxon>
        <taxon>Oxalobacteraceae</taxon>
        <taxon>Noviherbaspirillum</taxon>
    </lineage>
</organism>
<proteinExistence type="predicted"/>
<evidence type="ECO:0000256" key="5">
    <source>
        <dbReference type="ARBA" id="ARBA00023163"/>
    </source>
</evidence>
<dbReference type="Gene3D" id="1.10.10.10">
    <property type="entry name" value="Winged helix-like DNA-binding domain superfamily/Winged helix DNA-binding domain"/>
    <property type="match status" value="1"/>
</dbReference>
<reference evidence="10 11" key="1">
    <citation type="submission" date="2020-02" db="EMBL/GenBank/DDBJ databases">
        <authorList>
            <person name="Kim M.K."/>
        </authorList>
    </citation>
    <scope>NUCLEOTIDE SEQUENCE [LARGE SCALE GENOMIC DNA]</scope>
    <source>
        <strain evidence="10 11">17J57-3</strain>
    </source>
</reference>
<evidence type="ECO:0000256" key="4">
    <source>
        <dbReference type="ARBA" id="ARBA00023125"/>
    </source>
</evidence>
<gene>
    <name evidence="10" type="ORF">G3574_00480</name>
</gene>
<dbReference type="GO" id="GO:0000156">
    <property type="term" value="F:phosphorelay response regulator activity"/>
    <property type="evidence" value="ECO:0007669"/>
    <property type="project" value="TreeGrafter"/>
</dbReference>
<dbReference type="InterPro" id="IPR036388">
    <property type="entry name" value="WH-like_DNA-bd_sf"/>
</dbReference>
<feature type="domain" description="OmpR/PhoB-type" evidence="9">
    <location>
        <begin position="124"/>
        <end position="218"/>
    </location>
</feature>
<dbReference type="RefSeq" id="WP_163959786.1">
    <property type="nucleotide sequence ID" value="NZ_JAAIVB010000003.1"/>
</dbReference>
<name>A0A6B3SMD6_9BURK</name>
<dbReference type="Pfam" id="PF00072">
    <property type="entry name" value="Response_reg"/>
    <property type="match status" value="1"/>
</dbReference>
<evidence type="ECO:0000256" key="2">
    <source>
        <dbReference type="ARBA" id="ARBA00023012"/>
    </source>
</evidence>
<dbReference type="SMART" id="SM00862">
    <property type="entry name" value="Trans_reg_C"/>
    <property type="match status" value="1"/>
</dbReference>
<accession>A0A6B3SMD6</accession>
<feature type="domain" description="Response regulatory" evidence="8">
    <location>
        <begin position="2"/>
        <end position="116"/>
    </location>
</feature>
<keyword evidence="3" id="KW-0805">Transcription regulation</keyword>
<dbReference type="Gene3D" id="3.40.50.2300">
    <property type="match status" value="1"/>
</dbReference>
<dbReference type="SUPFAM" id="SSF52172">
    <property type="entry name" value="CheY-like"/>
    <property type="match status" value="1"/>
</dbReference>
<dbReference type="GO" id="GO:0005829">
    <property type="term" value="C:cytosol"/>
    <property type="evidence" value="ECO:0007669"/>
    <property type="project" value="TreeGrafter"/>
</dbReference>
<dbReference type="CDD" id="cd00383">
    <property type="entry name" value="trans_reg_C"/>
    <property type="match status" value="1"/>
</dbReference>